<evidence type="ECO:0000313" key="1">
    <source>
        <dbReference type="EMBL" id="SDM53742.1"/>
    </source>
</evidence>
<name>A0A1G9U1I6_9ACTO</name>
<dbReference type="EMBL" id="FNHU01000003">
    <property type="protein sequence ID" value="SDM53742.1"/>
    <property type="molecule type" value="Genomic_DNA"/>
</dbReference>
<dbReference type="AlphaFoldDB" id="A0A1G9U1I6"/>
<organism evidence="1 2">
    <name type="scientific">Actinomyces ruminicola</name>
    <dbReference type="NCBI Taxonomy" id="332524"/>
    <lineage>
        <taxon>Bacteria</taxon>
        <taxon>Bacillati</taxon>
        <taxon>Actinomycetota</taxon>
        <taxon>Actinomycetes</taxon>
        <taxon>Actinomycetales</taxon>
        <taxon>Actinomycetaceae</taxon>
        <taxon>Actinomyces</taxon>
    </lineage>
</organism>
<evidence type="ECO:0000313" key="2">
    <source>
        <dbReference type="Proteomes" id="UP000199671"/>
    </source>
</evidence>
<sequence>MTGGQPSSGRCVWTSWLVRARWWPLVTCGRRTAAARGWCWCAHRPSILVWR</sequence>
<accession>A0A1G9U1I6</accession>
<dbReference type="Proteomes" id="UP000199671">
    <property type="component" value="Unassembled WGS sequence"/>
</dbReference>
<proteinExistence type="predicted"/>
<gene>
    <name evidence="1" type="ORF">SAMN04487766_103229</name>
</gene>
<protein>
    <submittedName>
        <fullName evidence="1">Uncharacterized protein</fullName>
    </submittedName>
</protein>
<reference evidence="1 2" key="1">
    <citation type="submission" date="2016-10" db="EMBL/GenBank/DDBJ databases">
        <authorList>
            <person name="de Groot N.N."/>
        </authorList>
    </citation>
    <scope>NUCLEOTIDE SEQUENCE [LARGE SCALE GENOMIC DNA]</scope>
    <source>
        <strain evidence="1 2">KPR-7B</strain>
    </source>
</reference>